<evidence type="ECO:0000313" key="2">
    <source>
        <dbReference type="EMBL" id="TPX50281.1"/>
    </source>
</evidence>
<accession>A0A507DFV7</accession>
<name>A0A507DFV7_9FUNG</name>
<dbReference type="Pfam" id="PF05042">
    <property type="entry name" value="Caleosin"/>
    <property type="match status" value="1"/>
</dbReference>
<dbReference type="GO" id="GO:0005509">
    <property type="term" value="F:calcium ion binding"/>
    <property type="evidence" value="ECO:0007669"/>
    <property type="project" value="TreeGrafter"/>
</dbReference>
<dbReference type="AlphaFoldDB" id="A0A507DFV7"/>
<dbReference type="VEuPathDB" id="FungiDB:SeMB42_g03488"/>
<dbReference type="Pfam" id="PF00106">
    <property type="entry name" value="adh_short"/>
    <property type="match status" value="1"/>
</dbReference>
<comment type="similarity">
    <text evidence="1">Belongs to the caleosin family.</text>
</comment>
<dbReference type="VEuPathDB" id="FungiDB:SeMB42_g03487"/>
<evidence type="ECO:0000256" key="1">
    <source>
        <dbReference type="ARBA" id="ARBA00006765"/>
    </source>
</evidence>
<dbReference type="PANTHER" id="PTHR31495">
    <property type="entry name" value="PEROXYGENASE 3-RELATED"/>
    <property type="match status" value="1"/>
</dbReference>
<dbReference type="InterPro" id="IPR036291">
    <property type="entry name" value="NAD(P)-bd_dom_sf"/>
</dbReference>
<organism evidence="2 3">
    <name type="scientific">Synchytrium endobioticum</name>
    <dbReference type="NCBI Taxonomy" id="286115"/>
    <lineage>
        <taxon>Eukaryota</taxon>
        <taxon>Fungi</taxon>
        <taxon>Fungi incertae sedis</taxon>
        <taxon>Chytridiomycota</taxon>
        <taxon>Chytridiomycota incertae sedis</taxon>
        <taxon>Chytridiomycetes</taxon>
        <taxon>Synchytriales</taxon>
        <taxon>Synchytriaceae</taxon>
        <taxon>Synchytrium</taxon>
    </lineage>
</organism>
<protein>
    <submittedName>
        <fullName evidence="2">Plant seed peroxygenase</fullName>
    </submittedName>
</protein>
<comment type="caution">
    <text evidence="2">The sequence shown here is derived from an EMBL/GenBank/DDBJ whole genome shotgun (WGS) entry which is preliminary data.</text>
</comment>
<dbReference type="Proteomes" id="UP000320475">
    <property type="component" value="Unassembled WGS sequence"/>
</dbReference>
<dbReference type="InterPro" id="IPR007736">
    <property type="entry name" value="Caleosin-related"/>
</dbReference>
<dbReference type="PRINTS" id="PR00081">
    <property type="entry name" value="GDHRDH"/>
</dbReference>
<reference evidence="2 3" key="1">
    <citation type="journal article" date="2019" name="Sci. Rep.">
        <title>Comparative genomics of chytrid fungi reveal insights into the obligate biotrophic and pathogenic lifestyle of Synchytrium endobioticum.</title>
        <authorList>
            <person name="van de Vossenberg B.T.L.H."/>
            <person name="Warris S."/>
            <person name="Nguyen H.D.T."/>
            <person name="van Gent-Pelzer M.P.E."/>
            <person name="Joly D.L."/>
            <person name="van de Geest H.C."/>
            <person name="Bonants P.J.M."/>
            <person name="Smith D.S."/>
            <person name="Levesque C.A."/>
            <person name="van der Lee T.A.J."/>
        </authorList>
    </citation>
    <scope>NUCLEOTIDE SEQUENCE [LARGE SCALE GENOMIC DNA]</scope>
    <source>
        <strain evidence="2 3">LEV6574</strain>
    </source>
</reference>
<dbReference type="SUPFAM" id="SSF51735">
    <property type="entry name" value="NAD(P)-binding Rossmann-fold domains"/>
    <property type="match status" value="1"/>
</dbReference>
<proteinExistence type="inferred from homology"/>
<dbReference type="InterPro" id="IPR002347">
    <property type="entry name" value="SDR_fam"/>
</dbReference>
<dbReference type="OrthoDB" id="153074at2759"/>
<gene>
    <name evidence="2" type="primary">SENL989</name>
    <name evidence="2" type="ORF">SeLEV6574_g00989</name>
</gene>
<dbReference type="Gene3D" id="3.40.50.720">
    <property type="entry name" value="NAD(P)-binding Rossmann-like Domain"/>
    <property type="match status" value="1"/>
</dbReference>
<dbReference type="GO" id="GO:0004497">
    <property type="term" value="F:monooxygenase activity"/>
    <property type="evidence" value="ECO:0007669"/>
    <property type="project" value="TreeGrafter"/>
</dbReference>
<dbReference type="PANTHER" id="PTHR31495:SF0">
    <property type="entry name" value="BINDING PROTEIN CALEOSIN, PUTATIVE (AFU_ORTHOLOGUE AFUA_5G13750)-RELATED"/>
    <property type="match status" value="1"/>
</dbReference>
<dbReference type="EMBL" id="QEAM01000020">
    <property type="protein sequence ID" value="TPX50281.1"/>
    <property type="molecule type" value="Genomic_DNA"/>
</dbReference>
<evidence type="ECO:0000313" key="3">
    <source>
        <dbReference type="Proteomes" id="UP000320475"/>
    </source>
</evidence>
<sequence length="594" mass="68398">MTTLIVVTGASRGLGRALSIALSEELGDFSSLEFMLIARDADGTKETQSLILEKRPHATIRLQQTDLGALDTLEDSLDEMFHGIIHPPSMYEKVYLFHNAGSLGRLDRIEALTLHDVQHAINLNVTSFMAMTSTFLRHFIECKHVRIINVSSLAAVQEFDTWSVYCSGKAARDAFIRTLVHEASIREGAASTRLKALNYAPGPLDTDMQRQARQSMPDVPLRKHYDDMHSQRALIDPSVSAKKLIKLLLEDDFKNGRCCNIRSRWEAGLRIRVEKISRRRENPRKIDLQVRRHKYQYSKQMAKVTTMVDGAPVTKDYPIAPPEAVEKIPHPEIPRANLAVSAEFPEGSQQARFKHLSVMQQHVTFFDFDDDGRIFPWDTYKGFRLMGFNFVYSFLAMLFINLNLSYSTQESWIPDFRFPVIIKNIHKDKHGSDSDIYDTEGRFRPQQFEELFSRFAKKDSSKLYLNELLHFLRRHQRPMDFFGRVATFLEWITLWLLCGEGHGWTSYITKENVRRQYDGTLFYEMAEKEAAIRRKKGKGQKNEALKSAIYQSAEAVQDRVKKGISSAQQNVTDATHSISEKWEQLREKAVHKEE</sequence>